<evidence type="ECO:0000313" key="3">
    <source>
        <dbReference type="Proteomes" id="UP001445076"/>
    </source>
</evidence>
<sequence>AKFQEKLLENWVFHVTHGTGALVVSAMLDFLTFALCAPYSETTDGAHFDRLLEMVADNGRSLYRLFQHPSLAIVKGAGLVMKAVIEEGENDIPMRMQLLALTEGALPRHLFTALFTQTSDGRLLTHRQLSRHLVSLWAAENQLAIELLGRTVPPGLLAFLGSKETVSLDDIDRLNTRDNLKMAEEDEERNKKNQVLETLDRAYKSSVKKVEHLVERHMDFALQHWRSRMKREKSAEEKFRERPLVLRKRREKLKATANWPLFYFKFNQDHSLPNLIWNYK</sequence>
<gene>
    <name evidence="2" type="ORF">OTU49_007441</name>
</gene>
<dbReference type="GO" id="GO:0010008">
    <property type="term" value="C:endosome membrane"/>
    <property type="evidence" value="ECO:0007669"/>
    <property type="project" value="TreeGrafter"/>
</dbReference>
<reference evidence="2 3" key="1">
    <citation type="journal article" date="2024" name="BMC Genomics">
        <title>Genome assembly of redclaw crayfish (Cherax quadricarinatus) provides insights into its immune adaptation and hypoxia tolerance.</title>
        <authorList>
            <person name="Liu Z."/>
            <person name="Zheng J."/>
            <person name="Li H."/>
            <person name="Fang K."/>
            <person name="Wang S."/>
            <person name="He J."/>
            <person name="Zhou D."/>
            <person name="Weng S."/>
            <person name="Chi M."/>
            <person name="Gu Z."/>
            <person name="He J."/>
            <person name="Li F."/>
            <person name="Wang M."/>
        </authorList>
    </citation>
    <scope>NUCLEOTIDE SEQUENCE [LARGE SCALE GENOMIC DNA]</scope>
    <source>
        <strain evidence="2">ZL_2023a</strain>
    </source>
</reference>
<feature type="non-terminal residue" evidence="2">
    <location>
        <position position="1"/>
    </location>
</feature>
<feature type="non-terminal residue" evidence="2">
    <location>
        <position position="280"/>
    </location>
</feature>
<name>A0AAW0Y7F0_CHEQU</name>
<accession>A0AAW0Y7F0</accession>
<keyword evidence="3" id="KW-1185">Reference proteome</keyword>
<dbReference type="EMBL" id="JARKIK010000004">
    <property type="protein sequence ID" value="KAK8752758.1"/>
    <property type="molecule type" value="Genomic_DNA"/>
</dbReference>
<protein>
    <recommendedName>
        <fullName evidence="1">DnaJ homologue subfamily C GRV2/DNAJC13 N-terminal domain-containing protein</fullName>
    </recommendedName>
</protein>
<dbReference type="InterPro" id="IPR045802">
    <property type="entry name" value="GRV2/DNAJC13_N"/>
</dbReference>
<dbReference type="InterPro" id="IPR044978">
    <property type="entry name" value="GRV2/DNAJC13"/>
</dbReference>
<dbReference type="GO" id="GO:0006898">
    <property type="term" value="P:receptor-mediated endocytosis"/>
    <property type="evidence" value="ECO:0007669"/>
    <property type="project" value="TreeGrafter"/>
</dbReference>
<evidence type="ECO:0000259" key="1">
    <source>
        <dbReference type="Pfam" id="PF19432"/>
    </source>
</evidence>
<dbReference type="GO" id="GO:0007032">
    <property type="term" value="P:endosome organization"/>
    <property type="evidence" value="ECO:0007669"/>
    <property type="project" value="InterPro"/>
</dbReference>
<dbReference type="Proteomes" id="UP001445076">
    <property type="component" value="Unassembled WGS sequence"/>
</dbReference>
<dbReference type="AlphaFoldDB" id="A0AAW0Y7F0"/>
<evidence type="ECO:0000313" key="2">
    <source>
        <dbReference type="EMBL" id="KAK8752758.1"/>
    </source>
</evidence>
<feature type="domain" description="DnaJ homologue subfamily C GRV2/DNAJC13 N-terminal" evidence="1">
    <location>
        <begin position="2"/>
        <end position="280"/>
    </location>
</feature>
<dbReference type="Pfam" id="PF19432">
    <property type="entry name" value="RME-8_N"/>
    <property type="match status" value="1"/>
</dbReference>
<proteinExistence type="predicted"/>
<organism evidence="2 3">
    <name type="scientific">Cherax quadricarinatus</name>
    <name type="common">Australian red claw crayfish</name>
    <dbReference type="NCBI Taxonomy" id="27406"/>
    <lineage>
        <taxon>Eukaryota</taxon>
        <taxon>Metazoa</taxon>
        <taxon>Ecdysozoa</taxon>
        <taxon>Arthropoda</taxon>
        <taxon>Crustacea</taxon>
        <taxon>Multicrustacea</taxon>
        <taxon>Malacostraca</taxon>
        <taxon>Eumalacostraca</taxon>
        <taxon>Eucarida</taxon>
        <taxon>Decapoda</taxon>
        <taxon>Pleocyemata</taxon>
        <taxon>Astacidea</taxon>
        <taxon>Parastacoidea</taxon>
        <taxon>Parastacidae</taxon>
        <taxon>Cherax</taxon>
    </lineage>
</organism>
<dbReference type="GO" id="GO:2000641">
    <property type="term" value="P:regulation of early endosome to late endosome transport"/>
    <property type="evidence" value="ECO:0007669"/>
    <property type="project" value="InterPro"/>
</dbReference>
<dbReference type="PANTHER" id="PTHR36983:SF2">
    <property type="entry name" value="DNAJ HOMOLOG SUBFAMILY C MEMBER 13"/>
    <property type="match status" value="1"/>
</dbReference>
<comment type="caution">
    <text evidence="2">The sequence shown here is derived from an EMBL/GenBank/DDBJ whole genome shotgun (WGS) entry which is preliminary data.</text>
</comment>
<dbReference type="PANTHER" id="PTHR36983">
    <property type="entry name" value="DNAJ HOMOLOG SUBFAMILY C MEMBER 13"/>
    <property type="match status" value="1"/>
</dbReference>